<sequence length="112" mass="12869">MRVLSFLLLLSVLLWLWPLTHPMDCPQTSLNNGKYLGSRAVQCFYPPGTAEYICDYDTITGSFEGYTFGYEQCCSAYIGTCTSTKKRAVPETQPMKRFEREERDIEVCINRC</sequence>
<dbReference type="AlphaFoldDB" id="A0A165F3D8"/>
<protein>
    <submittedName>
        <fullName evidence="2">Uncharacterized protein</fullName>
    </submittedName>
</protein>
<dbReference type="InParanoid" id="A0A165F3D8"/>
<feature type="signal peptide" evidence="1">
    <location>
        <begin position="1"/>
        <end position="22"/>
    </location>
</feature>
<proteinExistence type="predicted"/>
<dbReference type="Proteomes" id="UP000076842">
    <property type="component" value="Unassembled WGS sequence"/>
</dbReference>
<evidence type="ECO:0000313" key="2">
    <source>
        <dbReference type="EMBL" id="KZT56102.1"/>
    </source>
</evidence>
<organism evidence="2 3">
    <name type="scientific">Calocera cornea HHB12733</name>
    <dbReference type="NCBI Taxonomy" id="1353952"/>
    <lineage>
        <taxon>Eukaryota</taxon>
        <taxon>Fungi</taxon>
        <taxon>Dikarya</taxon>
        <taxon>Basidiomycota</taxon>
        <taxon>Agaricomycotina</taxon>
        <taxon>Dacrymycetes</taxon>
        <taxon>Dacrymycetales</taxon>
        <taxon>Dacrymycetaceae</taxon>
        <taxon>Calocera</taxon>
    </lineage>
</organism>
<name>A0A165F3D8_9BASI</name>
<gene>
    <name evidence="2" type="ORF">CALCODRAFT_509677</name>
</gene>
<evidence type="ECO:0000313" key="3">
    <source>
        <dbReference type="Proteomes" id="UP000076842"/>
    </source>
</evidence>
<accession>A0A165F3D8</accession>
<keyword evidence="1" id="KW-0732">Signal</keyword>
<keyword evidence="3" id="KW-1185">Reference proteome</keyword>
<feature type="chain" id="PRO_5007857587" evidence="1">
    <location>
        <begin position="23"/>
        <end position="112"/>
    </location>
</feature>
<reference evidence="2 3" key="1">
    <citation type="journal article" date="2016" name="Mol. Biol. Evol.">
        <title>Comparative Genomics of Early-Diverging Mushroom-Forming Fungi Provides Insights into the Origins of Lignocellulose Decay Capabilities.</title>
        <authorList>
            <person name="Nagy L.G."/>
            <person name="Riley R."/>
            <person name="Tritt A."/>
            <person name="Adam C."/>
            <person name="Daum C."/>
            <person name="Floudas D."/>
            <person name="Sun H."/>
            <person name="Yadav J.S."/>
            <person name="Pangilinan J."/>
            <person name="Larsson K.H."/>
            <person name="Matsuura K."/>
            <person name="Barry K."/>
            <person name="Labutti K."/>
            <person name="Kuo R."/>
            <person name="Ohm R.A."/>
            <person name="Bhattacharya S.S."/>
            <person name="Shirouzu T."/>
            <person name="Yoshinaga Y."/>
            <person name="Martin F.M."/>
            <person name="Grigoriev I.V."/>
            <person name="Hibbett D.S."/>
        </authorList>
    </citation>
    <scope>NUCLEOTIDE SEQUENCE [LARGE SCALE GENOMIC DNA]</scope>
    <source>
        <strain evidence="2 3">HHB12733</strain>
    </source>
</reference>
<evidence type="ECO:0000256" key="1">
    <source>
        <dbReference type="SAM" id="SignalP"/>
    </source>
</evidence>
<dbReference type="EMBL" id="KV423983">
    <property type="protein sequence ID" value="KZT56102.1"/>
    <property type="molecule type" value="Genomic_DNA"/>
</dbReference>